<name>A0A0J0XES5_9TREE</name>
<keyword evidence="3" id="KW-1185">Reference proteome</keyword>
<dbReference type="EMBL" id="KQ087255">
    <property type="protein sequence ID" value="KLT39553.1"/>
    <property type="molecule type" value="Genomic_DNA"/>
</dbReference>
<gene>
    <name evidence="2" type="ORF">CC85DRAFT_304924</name>
</gene>
<sequence length="132" mass="14186">MVKREHDDSDDYTPDARTPEAGEYEPERSPSPVPKKAKVKKEPKARKTARANGGTSSGGSGSKTMWDAERSASLVEAVFEAAGKAMDMDAVASKLGVNKSQVVDQLKNGRSNIRRMAIELVRAKKGGSEHGD</sequence>
<protein>
    <submittedName>
        <fullName evidence="2">Uncharacterized protein</fullName>
    </submittedName>
</protein>
<organism evidence="2 3">
    <name type="scientific">Cutaneotrichosporon oleaginosum</name>
    <dbReference type="NCBI Taxonomy" id="879819"/>
    <lineage>
        <taxon>Eukaryota</taxon>
        <taxon>Fungi</taxon>
        <taxon>Dikarya</taxon>
        <taxon>Basidiomycota</taxon>
        <taxon>Agaricomycotina</taxon>
        <taxon>Tremellomycetes</taxon>
        <taxon>Trichosporonales</taxon>
        <taxon>Trichosporonaceae</taxon>
        <taxon>Cutaneotrichosporon</taxon>
    </lineage>
</organism>
<dbReference type="OrthoDB" id="2564973at2759"/>
<reference evidence="2 3" key="1">
    <citation type="submission" date="2015-03" db="EMBL/GenBank/DDBJ databases">
        <title>Genomics and transcriptomics of the oil-accumulating basidiomycete yeast T. oleaginosus allow insights into substrate utilization and the diverse evolutionary trajectories of mating systems in fungi.</title>
        <authorList>
            <consortium name="DOE Joint Genome Institute"/>
            <person name="Kourist R."/>
            <person name="Kracht O."/>
            <person name="Bracharz F."/>
            <person name="Lipzen A."/>
            <person name="Nolan M."/>
            <person name="Ohm R."/>
            <person name="Grigoriev I."/>
            <person name="Sun S."/>
            <person name="Heitman J."/>
            <person name="Bruck T."/>
            <person name="Nowrousian M."/>
        </authorList>
    </citation>
    <scope>NUCLEOTIDE SEQUENCE [LARGE SCALE GENOMIC DNA]</scope>
    <source>
        <strain evidence="2 3">IBC0246</strain>
    </source>
</reference>
<dbReference type="RefSeq" id="XP_018276044.1">
    <property type="nucleotide sequence ID" value="XM_018425565.1"/>
</dbReference>
<accession>A0A0J0XES5</accession>
<feature type="compositionally biased region" description="Basic and acidic residues" evidence="1">
    <location>
        <begin position="17"/>
        <end position="28"/>
    </location>
</feature>
<dbReference type="Proteomes" id="UP000053611">
    <property type="component" value="Unassembled WGS sequence"/>
</dbReference>
<feature type="region of interest" description="Disordered" evidence="1">
    <location>
        <begin position="1"/>
        <end position="67"/>
    </location>
</feature>
<evidence type="ECO:0000313" key="2">
    <source>
        <dbReference type="EMBL" id="KLT39553.1"/>
    </source>
</evidence>
<dbReference type="AlphaFoldDB" id="A0A0J0XES5"/>
<evidence type="ECO:0000256" key="1">
    <source>
        <dbReference type="SAM" id="MobiDB-lite"/>
    </source>
</evidence>
<feature type="compositionally biased region" description="Basic residues" evidence="1">
    <location>
        <begin position="35"/>
        <end position="49"/>
    </location>
</feature>
<dbReference type="GeneID" id="28986168"/>
<proteinExistence type="predicted"/>
<evidence type="ECO:0000313" key="3">
    <source>
        <dbReference type="Proteomes" id="UP000053611"/>
    </source>
</evidence>